<proteinExistence type="predicted"/>
<comment type="caution">
    <text evidence="1">The sequence shown here is derived from an EMBL/GenBank/DDBJ whole genome shotgun (WGS) entry which is preliminary data.</text>
</comment>
<dbReference type="OrthoDB" id="261614at2759"/>
<protein>
    <submittedName>
        <fullName evidence="1">Uncharacterized protein</fullName>
    </submittedName>
</protein>
<evidence type="ECO:0000313" key="2">
    <source>
        <dbReference type="Proteomes" id="UP000299102"/>
    </source>
</evidence>
<dbReference type="AlphaFoldDB" id="A0A4C1ZTR8"/>
<evidence type="ECO:0000313" key="1">
    <source>
        <dbReference type="EMBL" id="GBP90822.1"/>
    </source>
</evidence>
<name>A0A4C1ZTR8_EUMVA</name>
<keyword evidence="2" id="KW-1185">Reference proteome</keyword>
<sequence>MTRFLEGMPYAIEIMNQLEDYVNIRWESSDQHVDVTPARQKRDAKVAVYETMDERSGVSIHIRNIDEKDGENGGCKHALALVMWTHRRSEDPTPTEVACYWKNLDYQALAQL</sequence>
<organism evidence="1 2">
    <name type="scientific">Eumeta variegata</name>
    <name type="common">Bagworm moth</name>
    <name type="synonym">Eumeta japonica</name>
    <dbReference type="NCBI Taxonomy" id="151549"/>
    <lineage>
        <taxon>Eukaryota</taxon>
        <taxon>Metazoa</taxon>
        <taxon>Ecdysozoa</taxon>
        <taxon>Arthropoda</taxon>
        <taxon>Hexapoda</taxon>
        <taxon>Insecta</taxon>
        <taxon>Pterygota</taxon>
        <taxon>Neoptera</taxon>
        <taxon>Endopterygota</taxon>
        <taxon>Lepidoptera</taxon>
        <taxon>Glossata</taxon>
        <taxon>Ditrysia</taxon>
        <taxon>Tineoidea</taxon>
        <taxon>Psychidae</taxon>
        <taxon>Oiketicinae</taxon>
        <taxon>Eumeta</taxon>
    </lineage>
</organism>
<gene>
    <name evidence="1" type="ORF">EVAR_66005_1</name>
</gene>
<dbReference type="Proteomes" id="UP000299102">
    <property type="component" value="Unassembled WGS sequence"/>
</dbReference>
<reference evidence="1 2" key="1">
    <citation type="journal article" date="2019" name="Commun. Biol.">
        <title>The bagworm genome reveals a unique fibroin gene that provides high tensile strength.</title>
        <authorList>
            <person name="Kono N."/>
            <person name="Nakamura H."/>
            <person name="Ohtoshi R."/>
            <person name="Tomita M."/>
            <person name="Numata K."/>
            <person name="Arakawa K."/>
        </authorList>
    </citation>
    <scope>NUCLEOTIDE SEQUENCE [LARGE SCALE GENOMIC DNA]</scope>
</reference>
<dbReference type="EMBL" id="BGZK01002115">
    <property type="protein sequence ID" value="GBP90822.1"/>
    <property type="molecule type" value="Genomic_DNA"/>
</dbReference>
<accession>A0A4C1ZTR8</accession>